<comment type="caution">
    <text evidence="14">The sequence shown here is derived from an EMBL/GenBank/DDBJ whole genome shotgun (WGS) entry which is preliminary data.</text>
</comment>
<dbReference type="Gene3D" id="3.40.10.10">
    <property type="entry name" value="DNA Methylphosphotriester Repair Domain"/>
    <property type="match status" value="1"/>
</dbReference>
<dbReference type="EMBL" id="PRLP01000015">
    <property type="protein sequence ID" value="PPC78479.1"/>
    <property type="molecule type" value="Genomic_DNA"/>
</dbReference>
<dbReference type="Pfam" id="PF12833">
    <property type="entry name" value="HTH_18"/>
    <property type="match status" value="1"/>
</dbReference>
<keyword evidence="6" id="KW-0010">Activator</keyword>
<evidence type="ECO:0000313" key="14">
    <source>
        <dbReference type="EMBL" id="PPC78479.1"/>
    </source>
</evidence>
<dbReference type="SUPFAM" id="SSF53155">
    <property type="entry name" value="Methylated DNA-protein cysteine methyltransferase domain"/>
    <property type="match status" value="1"/>
</dbReference>
<keyword evidence="14" id="KW-0238">DNA-binding</keyword>
<dbReference type="Gene3D" id="3.30.160.70">
    <property type="entry name" value="Methylated DNA-protein cysteine methyltransferase domain"/>
    <property type="match status" value="1"/>
</dbReference>
<evidence type="ECO:0000256" key="10">
    <source>
        <dbReference type="PIRSR" id="PIRSR000409-1"/>
    </source>
</evidence>
<dbReference type="GO" id="GO:0008270">
    <property type="term" value="F:zinc ion binding"/>
    <property type="evidence" value="ECO:0007669"/>
    <property type="project" value="InterPro"/>
</dbReference>
<keyword evidence="4" id="KW-0227">DNA damage</keyword>
<accession>A0A2S5KVF1</accession>
<dbReference type="SMART" id="SM00342">
    <property type="entry name" value="HTH_ARAC"/>
    <property type="match status" value="1"/>
</dbReference>
<dbReference type="Gene3D" id="1.10.10.10">
    <property type="entry name" value="Winged helix-like DNA-binding domain superfamily/Winged helix DNA-binding domain"/>
    <property type="match status" value="1"/>
</dbReference>
<dbReference type="InterPro" id="IPR035451">
    <property type="entry name" value="Ada-like_dom_sf"/>
</dbReference>
<gene>
    <name evidence="14" type="ORF">C4K68_05375</name>
</gene>
<evidence type="ECO:0000256" key="7">
    <source>
        <dbReference type="ARBA" id="ARBA00023163"/>
    </source>
</evidence>
<dbReference type="InterPro" id="IPR008332">
    <property type="entry name" value="MethylG_MeTrfase_N"/>
</dbReference>
<evidence type="ECO:0000256" key="6">
    <source>
        <dbReference type="ARBA" id="ARBA00023159"/>
    </source>
</evidence>
<feature type="binding site" evidence="11">
    <location>
        <position position="90"/>
    </location>
    <ligand>
        <name>Zn(2+)</name>
        <dbReference type="ChEBI" id="CHEBI:29105"/>
    </ligand>
</feature>
<dbReference type="NCBIfam" id="TIGR00589">
    <property type="entry name" value="ogt"/>
    <property type="match status" value="1"/>
</dbReference>
<dbReference type="InterPro" id="IPR004026">
    <property type="entry name" value="Ada_DNA_repair_Zn-bd"/>
</dbReference>
<protein>
    <submittedName>
        <fullName evidence="14">Bifunctional DNA-binding transcriptional regulator/O6-methylguanine-DNA methyltransferase Ada</fullName>
    </submittedName>
</protein>
<feature type="active site" description="Nucleophile; methyl group acceptor from methylphosphotriester" evidence="10">
    <location>
        <position position="59"/>
    </location>
</feature>
<dbReference type="SUPFAM" id="SSF46689">
    <property type="entry name" value="Homeodomain-like"/>
    <property type="match status" value="1"/>
</dbReference>
<feature type="binding site" evidence="11">
    <location>
        <position position="93"/>
    </location>
    <ligand>
        <name>Zn(2+)</name>
        <dbReference type="ChEBI" id="CHEBI:29105"/>
    </ligand>
</feature>
<dbReference type="AlphaFoldDB" id="A0A2S5KVF1"/>
<dbReference type="CDD" id="cd06445">
    <property type="entry name" value="ATase"/>
    <property type="match status" value="1"/>
</dbReference>
<comment type="catalytic activity">
    <reaction evidence="9">
        <text>a 6-O-methyl-2'-deoxyguanosine in DNA + L-cysteinyl-[protein] = S-methyl-L-cysteinyl-[protein] + a 2'-deoxyguanosine in DNA</text>
        <dbReference type="Rhea" id="RHEA:24000"/>
        <dbReference type="Rhea" id="RHEA-COMP:10131"/>
        <dbReference type="Rhea" id="RHEA-COMP:10132"/>
        <dbReference type="Rhea" id="RHEA-COMP:11367"/>
        <dbReference type="Rhea" id="RHEA-COMP:11368"/>
        <dbReference type="ChEBI" id="CHEBI:29950"/>
        <dbReference type="ChEBI" id="CHEBI:82612"/>
        <dbReference type="ChEBI" id="CHEBI:85445"/>
        <dbReference type="ChEBI" id="CHEBI:85448"/>
        <dbReference type="EC" id="2.1.1.63"/>
    </reaction>
</comment>
<dbReference type="Pfam" id="PF02870">
    <property type="entry name" value="Methyltransf_1N"/>
    <property type="match status" value="1"/>
</dbReference>
<dbReference type="NCBIfam" id="NF011964">
    <property type="entry name" value="PRK15435.1"/>
    <property type="match status" value="1"/>
</dbReference>
<feature type="region of interest" description="Disordered" evidence="12">
    <location>
        <begin position="1"/>
        <end position="21"/>
    </location>
</feature>
<keyword evidence="5" id="KW-0805">Transcription regulation</keyword>
<dbReference type="InterPro" id="IPR009057">
    <property type="entry name" value="Homeodomain-like_sf"/>
</dbReference>
<dbReference type="SUPFAM" id="SSF57884">
    <property type="entry name" value="Ada DNA repair protein, N-terminal domain (N-Ada 10)"/>
    <property type="match status" value="1"/>
</dbReference>
<feature type="binding site" evidence="11">
    <location>
        <position position="63"/>
    </location>
    <ligand>
        <name>Zn(2+)</name>
        <dbReference type="ChEBI" id="CHEBI:29105"/>
    </ligand>
</feature>
<dbReference type="Gene3D" id="1.10.10.60">
    <property type="entry name" value="Homeodomain-like"/>
    <property type="match status" value="1"/>
</dbReference>
<dbReference type="InterPro" id="IPR036217">
    <property type="entry name" value="MethylDNA_cys_MeTrfase_DNAb"/>
</dbReference>
<evidence type="ECO:0000256" key="3">
    <source>
        <dbReference type="ARBA" id="ARBA00022679"/>
    </source>
</evidence>
<feature type="binding site" evidence="11">
    <location>
        <position position="59"/>
    </location>
    <ligand>
        <name>Zn(2+)</name>
        <dbReference type="ChEBI" id="CHEBI:29105"/>
    </ligand>
</feature>
<dbReference type="OrthoDB" id="5292414at2"/>
<evidence type="ECO:0000313" key="15">
    <source>
        <dbReference type="Proteomes" id="UP000238196"/>
    </source>
</evidence>
<evidence type="ECO:0000256" key="2">
    <source>
        <dbReference type="ARBA" id="ARBA00022603"/>
    </source>
</evidence>
<feature type="domain" description="HTH araC/xylS-type" evidence="13">
    <location>
        <begin position="109"/>
        <end position="205"/>
    </location>
</feature>
<dbReference type="InterPro" id="IPR014048">
    <property type="entry name" value="MethylDNA_cys_MeTrfase_DNA-bd"/>
</dbReference>
<comment type="cofactor">
    <cofactor evidence="11">
        <name>Zn(2+)</name>
        <dbReference type="ChEBI" id="CHEBI:29105"/>
    </cofactor>
    <text evidence="11">Binds 1 zinc ion per subunit.</text>
</comment>
<comment type="catalytic activity">
    <reaction evidence="1">
        <text>a 4-O-methyl-thymidine in DNA + L-cysteinyl-[protein] = a thymidine in DNA + S-methyl-L-cysteinyl-[protein]</text>
        <dbReference type="Rhea" id="RHEA:53428"/>
        <dbReference type="Rhea" id="RHEA-COMP:10131"/>
        <dbReference type="Rhea" id="RHEA-COMP:10132"/>
        <dbReference type="Rhea" id="RHEA-COMP:13555"/>
        <dbReference type="Rhea" id="RHEA-COMP:13556"/>
        <dbReference type="ChEBI" id="CHEBI:29950"/>
        <dbReference type="ChEBI" id="CHEBI:82612"/>
        <dbReference type="ChEBI" id="CHEBI:137386"/>
        <dbReference type="ChEBI" id="CHEBI:137387"/>
        <dbReference type="EC" id="2.1.1.63"/>
    </reaction>
</comment>
<dbReference type="SUPFAM" id="SSF46767">
    <property type="entry name" value="Methylated DNA-protein cysteine methyltransferase, C-terminal domain"/>
    <property type="match status" value="1"/>
</dbReference>
<evidence type="ECO:0000256" key="4">
    <source>
        <dbReference type="ARBA" id="ARBA00022763"/>
    </source>
</evidence>
<dbReference type="Pfam" id="PF02805">
    <property type="entry name" value="Ada_Zn_binding"/>
    <property type="match status" value="1"/>
</dbReference>
<keyword evidence="3" id="KW-0808">Transferase</keyword>
<dbReference type="GO" id="GO:0043565">
    <property type="term" value="F:sequence-specific DNA binding"/>
    <property type="evidence" value="ECO:0007669"/>
    <property type="project" value="InterPro"/>
</dbReference>
<dbReference type="InterPro" id="IPR016221">
    <property type="entry name" value="Bifunct_regulatory_prot_Ada"/>
</dbReference>
<dbReference type="PANTHER" id="PTHR10815">
    <property type="entry name" value="METHYLATED-DNA--PROTEIN-CYSTEINE METHYLTRANSFERASE"/>
    <property type="match status" value="1"/>
</dbReference>
<evidence type="ECO:0000259" key="13">
    <source>
        <dbReference type="PROSITE" id="PS01124"/>
    </source>
</evidence>
<sequence>MSASTEKSHPSVNPPTAAERRLQKRLQTEADPRWQQVMSRDKAADGQFYYSVATTGVYCRPSCAARTARAENVDFFLTAHQAEQAGFRPCKRCKPDQPSLDMQQMEKVAQACRLIKEAEQEPSLDTLAATVGLSVFYLHRLFKRLTGLTPREFAAGVRAERMRTALQDEARVTDAIYQAGYQSSSRFYERADQLLGMTPSRYRAGGKDTLIRFALAQCSLGALLVAGSDKGLCAIWLGDDAERLLLQLQEAFPAAELIGADAEFEQWVAQVVGMVEQPAVGISLPLDIRGTAFQQRVWQALLQIPVGQTLSYSEVAQRIGSPKAVRAVASACAANMLAVAIPCHRVVRNDGSLSGYRWGLERKARLLQQEQQGNDVP</sequence>
<evidence type="ECO:0000256" key="5">
    <source>
        <dbReference type="ARBA" id="ARBA00023015"/>
    </source>
</evidence>
<keyword evidence="11" id="KW-0479">Metal-binding</keyword>
<dbReference type="InterPro" id="IPR036388">
    <property type="entry name" value="WH-like_DNA-bd_sf"/>
</dbReference>
<dbReference type="InterPro" id="IPR036631">
    <property type="entry name" value="MGMT_N_sf"/>
</dbReference>
<dbReference type="FunFam" id="1.10.10.10:FF:000410">
    <property type="entry name" value="ADA regulatory protein, putative"/>
    <property type="match status" value="1"/>
</dbReference>
<dbReference type="Proteomes" id="UP000238196">
    <property type="component" value="Unassembled WGS sequence"/>
</dbReference>
<dbReference type="Pfam" id="PF01035">
    <property type="entry name" value="DNA_binding_1"/>
    <property type="match status" value="1"/>
</dbReference>
<name>A0A2S5KVF1_9PROT</name>
<keyword evidence="8" id="KW-0234">DNA repair</keyword>
<keyword evidence="2 14" id="KW-0489">Methyltransferase</keyword>
<dbReference type="InterPro" id="IPR001497">
    <property type="entry name" value="MethylDNA_cys_MeTrfase_AS"/>
</dbReference>
<evidence type="ECO:0000256" key="1">
    <source>
        <dbReference type="ARBA" id="ARBA00001286"/>
    </source>
</evidence>
<proteinExistence type="predicted"/>
<feature type="active site" description="Nucleophile; methyl group acceptor from either O6-methylguanine or O4-methylthymine" evidence="10">
    <location>
        <position position="343"/>
    </location>
</feature>
<dbReference type="PIRSF" id="PIRSF000409">
    <property type="entry name" value="Ada"/>
    <property type="match status" value="1"/>
</dbReference>
<organism evidence="14 15">
    <name type="scientific">Proteobacteria bacterium 228</name>
    <dbReference type="NCBI Taxonomy" id="2083153"/>
    <lineage>
        <taxon>Bacteria</taxon>
        <taxon>Pseudomonadati</taxon>
        <taxon>Pseudomonadota</taxon>
    </lineage>
</organism>
<evidence type="ECO:0000256" key="8">
    <source>
        <dbReference type="ARBA" id="ARBA00023204"/>
    </source>
</evidence>
<keyword evidence="11" id="KW-0862">Zinc</keyword>
<dbReference type="InterPro" id="IPR018060">
    <property type="entry name" value="HTH_AraC"/>
</dbReference>
<dbReference type="PANTHER" id="PTHR10815:SF14">
    <property type="entry name" value="BIFUNCTIONAL TRANSCRIPTIONAL ACTIVATOR_DNA REPAIR ENZYME ADA"/>
    <property type="match status" value="1"/>
</dbReference>
<reference evidence="14 15" key="1">
    <citation type="submission" date="2018-02" db="EMBL/GenBank/DDBJ databases">
        <title>novel marine gammaproteobacteria from coastal saline agro ecosystem.</title>
        <authorList>
            <person name="Krishnan R."/>
            <person name="Ramesh Kumar N."/>
        </authorList>
    </citation>
    <scope>NUCLEOTIDE SEQUENCE [LARGE SCALE GENOMIC DNA]</scope>
    <source>
        <strain evidence="14 15">228</strain>
    </source>
</reference>
<evidence type="ECO:0000256" key="11">
    <source>
        <dbReference type="PIRSR" id="PIRSR000409-3"/>
    </source>
</evidence>
<dbReference type="PROSITE" id="PS01124">
    <property type="entry name" value="HTH_ARAC_FAMILY_2"/>
    <property type="match status" value="1"/>
</dbReference>
<keyword evidence="7" id="KW-0804">Transcription</keyword>
<dbReference type="GO" id="GO:0003700">
    <property type="term" value="F:DNA-binding transcription factor activity"/>
    <property type="evidence" value="ECO:0007669"/>
    <property type="project" value="InterPro"/>
</dbReference>
<evidence type="ECO:0000256" key="9">
    <source>
        <dbReference type="ARBA" id="ARBA00049348"/>
    </source>
</evidence>
<dbReference type="GO" id="GO:0032259">
    <property type="term" value="P:methylation"/>
    <property type="evidence" value="ECO:0007669"/>
    <property type="project" value="UniProtKB-KW"/>
</dbReference>
<dbReference type="PROSITE" id="PS00374">
    <property type="entry name" value="MGMT"/>
    <property type="match status" value="1"/>
</dbReference>
<dbReference type="GO" id="GO:0003908">
    <property type="term" value="F:methylated-DNA-[protein]-cysteine S-methyltransferase activity"/>
    <property type="evidence" value="ECO:0007669"/>
    <property type="project" value="UniProtKB-EC"/>
</dbReference>
<dbReference type="GO" id="GO:0006281">
    <property type="term" value="P:DNA repair"/>
    <property type="evidence" value="ECO:0007669"/>
    <property type="project" value="UniProtKB-KW"/>
</dbReference>
<evidence type="ECO:0000256" key="12">
    <source>
        <dbReference type="SAM" id="MobiDB-lite"/>
    </source>
</evidence>